<proteinExistence type="predicted"/>
<organism evidence="2">
    <name type="scientific">Ignavibacterium album</name>
    <dbReference type="NCBI Taxonomy" id="591197"/>
    <lineage>
        <taxon>Bacteria</taxon>
        <taxon>Pseudomonadati</taxon>
        <taxon>Ignavibacteriota</taxon>
        <taxon>Ignavibacteria</taxon>
        <taxon>Ignavibacteriales</taxon>
        <taxon>Ignavibacteriaceae</taxon>
        <taxon>Ignavibacterium</taxon>
    </lineage>
</organism>
<dbReference type="Pfam" id="PF18962">
    <property type="entry name" value="Por_Secre_tail"/>
    <property type="match status" value="1"/>
</dbReference>
<dbReference type="Gene3D" id="2.130.10.10">
    <property type="entry name" value="YVTN repeat-like/Quinoprotein amine dehydrogenase"/>
    <property type="match status" value="4"/>
</dbReference>
<evidence type="ECO:0000259" key="1">
    <source>
        <dbReference type="Pfam" id="PF18962"/>
    </source>
</evidence>
<evidence type="ECO:0000313" key="2">
    <source>
        <dbReference type="EMBL" id="HFI92455.1"/>
    </source>
</evidence>
<dbReference type="CDD" id="cd15482">
    <property type="entry name" value="Sialidase_non-viral"/>
    <property type="match status" value="3"/>
</dbReference>
<dbReference type="InterPro" id="IPR015943">
    <property type="entry name" value="WD40/YVTN_repeat-like_dom_sf"/>
</dbReference>
<dbReference type="EMBL" id="DSUJ01000011">
    <property type="protein sequence ID" value="HFI92455.1"/>
    <property type="molecule type" value="Genomic_DNA"/>
</dbReference>
<dbReference type="NCBIfam" id="TIGR04183">
    <property type="entry name" value="Por_Secre_tail"/>
    <property type="match status" value="1"/>
</dbReference>
<dbReference type="InterPro" id="IPR036278">
    <property type="entry name" value="Sialidase_sf"/>
</dbReference>
<reference evidence="2" key="1">
    <citation type="journal article" date="2020" name="mSystems">
        <title>Genome- and Community-Level Interaction Insights into Carbon Utilization and Element Cycling Functions of Hydrothermarchaeota in Hydrothermal Sediment.</title>
        <authorList>
            <person name="Zhou Z."/>
            <person name="Liu Y."/>
            <person name="Xu W."/>
            <person name="Pan J."/>
            <person name="Luo Z.H."/>
            <person name="Li M."/>
        </authorList>
    </citation>
    <scope>NUCLEOTIDE SEQUENCE [LARGE SCALE GENOMIC DNA]</scope>
    <source>
        <strain evidence="2">SpSt-479</strain>
    </source>
</reference>
<dbReference type="GO" id="GO:0010411">
    <property type="term" value="P:xyloglucan metabolic process"/>
    <property type="evidence" value="ECO:0007669"/>
    <property type="project" value="TreeGrafter"/>
</dbReference>
<sequence length="699" mass="76594">MKTIIEILFTFILFTSFLFSQSLQWQPLNGPFGGTPLCFVSKSNGHLFAGMSQDERGVFKSTDNGLTWFPKGNGILLLNRDISWITVDDSNYIIIGTNSHIGARIYKSTNDGESWFETENLGGTSVTKNANGHLYVGNTAYQQYSVSTDAGYNWTHYTHPSPSINCIEINDSGHIFVGGGYTGYRSTDNGSTWTNLSLPDGINSFAFAPNGDIYAGCSREYASNSGIYRSTDNGNSWTPVKEGIRVYPTRNIVINNNGDIFVGSYGWGIWRSIDNGATWTQKNSGLGHFYIKSMHISPDGNIYAGTGGGIYRSTDNGNSWYQVGVTVAQVKGIAINPLNGYIFTLVNGIARSTDNGLSWSPMNSGLISYDTRQITIKNDGTIFCGLGANDNGILFRSTNNGVNWIRSDTGLAVQTVNGIATDSDGNVYVGIENNGVYKSTNNGSNWFKIGNPPGGKLAFNSVGDLFLASWGGGMWKLPAGDTVWVNITGSLYPYIDCIFIGSNDYIYAAKNRSTDNGATWTSLSIPGNNVYSYTENSLGHLFCGTYNYGGVFRSTDYGITWESINTALPTQDVRCVAVDTGSYLYAGPWGYSLYKTTTSTVTSVEEERYTPTSFYLEQNYPNPFNPSTTISWQSPASGWQTIKLYDLMGREIETIVSGYYEAGSHSTLYIVNSSLPSGVYFYQLKAGEFVQTRKMILLR</sequence>
<dbReference type="InterPro" id="IPR052025">
    <property type="entry name" value="Xyloglucanase_GH74"/>
</dbReference>
<feature type="domain" description="Secretion system C-terminal sorting" evidence="1">
    <location>
        <begin position="620"/>
        <end position="696"/>
    </location>
</feature>
<dbReference type="InterPro" id="IPR026444">
    <property type="entry name" value="Secre_tail"/>
</dbReference>
<dbReference type="PANTHER" id="PTHR43739:SF5">
    <property type="entry name" value="EXO-ALPHA-SIALIDASE"/>
    <property type="match status" value="1"/>
</dbReference>
<accession>A0A7V2ZM74</accession>
<dbReference type="SUPFAM" id="SSF50939">
    <property type="entry name" value="Sialidases"/>
    <property type="match status" value="1"/>
</dbReference>
<dbReference type="SUPFAM" id="SSF110296">
    <property type="entry name" value="Oligoxyloglucan reducing end-specific cellobiohydrolase"/>
    <property type="match status" value="2"/>
</dbReference>
<gene>
    <name evidence="2" type="ORF">ENS31_13140</name>
</gene>
<name>A0A7V2ZM74_9BACT</name>
<comment type="caution">
    <text evidence="2">The sequence shown here is derived from an EMBL/GenBank/DDBJ whole genome shotgun (WGS) entry which is preliminary data.</text>
</comment>
<protein>
    <submittedName>
        <fullName evidence="2">T9SS type A sorting domain-containing protein</fullName>
    </submittedName>
</protein>
<dbReference type="PANTHER" id="PTHR43739">
    <property type="entry name" value="XYLOGLUCANASE (EUROFUNG)"/>
    <property type="match status" value="1"/>
</dbReference>
<dbReference type="AlphaFoldDB" id="A0A7V2ZM74"/>